<accession>A0A7Z0IL48</accession>
<proteinExistence type="predicted"/>
<dbReference type="InterPro" id="IPR009936">
    <property type="entry name" value="DUF1468"/>
</dbReference>
<dbReference type="Proteomes" id="UP000527616">
    <property type="component" value="Unassembled WGS sequence"/>
</dbReference>
<dbReference type="GO" id="GO:0006508">
    <property type="term" value="P:proteolysis"/>
    <property type="evidence" value="ECO:0007669"/>
    <property type="project" value="UniProtKB-KW"/>
</dbReference>
<dbReference type="GO" id="GO:0008233">
    <property type="term" value="F:peptidase activity"/>
    <property type="evidence" value="ECO:0007669"/>
    <property type="project" value="UniProtKB-KW"/>
</dbReference>
<keyword evidence="3" id="KW-0378">Hydrolase</keyword>
<feature type="transmembrane region" description="Helical" evidence="1">
    <location>
        <begin position="91"/>
        <end position="124"/>
    </location>
</feature>
<dbReference type="AlphaFoldDB" id="A0A7Z0IL48"/>
<keyword evidence="4" id="KW-1185">Reference proteome</keyword>
<keyword evidence="1" id="KW-0472">Membrane</keyword>
<name>A0A7Z0IL48_9ACTN</name>
<feature type="transmembrane region" description="Helical" evidence="1">
    <location>
        <begin position="12"/>
        <end position="31"/>
    </location>
</feature>
<organism evidence="3 4">
    <name type="scientific">Naumannella cuiyingiana</name>
    <dbReference type="NCBI Taxonomy" id="1347891"/>
    <lineage>
        <taxon>Bacteria</taxon>
        <taxon>Bacillati</taxon>
        <taxon>Actinomycetota</taxon>
        <taxon>Actinomycetes</taxon>
        <taxon>Propionibacteriales</taxon>
        <taxon>Propionibacteriaceae</taxon>
        <taxon>Naumannella</taxon>
    </lineage>
</organism>
<protein>
    <submittedName>
        <fullName evidence="3">Presenilin-like A22 family membrane protease</fullName>
    </submittedName>
</protein>
<evidence type="ECO:0000259" key="2">
    <source>
        <dbReference type="Pfam" id="PF07331"/>
    </source>
</evidence>
<reference evidence="3 4" key="1">
    <citation type="submission" date="2020-07" db="EMBL/GenBank/DDBJ databases">
        <title>Sequencing the genomes of 1000 actinobacteria strains.</title>
        <authorList>
            <person name="Klenk H.-P."/>
        </authorList>
    </citation>
    <scope>NUCLEOTIDE SEQUENCE [LARGE SCALE GENOMIC DNA]</scope>
    <source>
        <strain evidence="3 4">DSM 103164</strain>
    </source>
</reference>
<evidence type="ECO:0000256" key="1">
    <source>
        <dbReference type="SAM" id="Phobius"/>
    </source>
</evidence>
<sequence>MNAIQHRARGAVTALLVIIGGYAVIAGLGYGLTDDEGRVGPGLLPALAGALVAVLAVADFVVTSRAGAAAGDGVPDIDSEGRSQARRNRQLAAVVGLLFGTVIVGYFIGFMIAFTLFIFAVLLLVERRRWWQAALVAVVVMAAVWAVFEKFLGVPFPTGILWGS</sequence>
<dbReference type="RefSeq" id="WP_179445103.1">
    <property type="nucleotide sequence ID" value="NZ_JACBZS010000001.1"/>
</dbReference>
<dbReference type="Pfam" id="PF07331">
    <property type="entry name" value="TctB"/>
    <property type="match status" value="1"/>
</dbReference>
<keyword evidence="1" id="KW-0812">Transmembrane</keyword>
<feature type="transmembrane region" description="Helical" evidence="1">
    <location>
        <begin position="130"/>
        <end position="148"/>
    </location>
</feature>
<comment type="caution">
    <text evidence="3">The sequence shown here is derived from an EMBL/GenBank/DDBJ whole genome shotgun (WGS) entry which is preliminary data.</text>
</comment>
<dbReference type="EMBL" id="JACBZS010000001">
    <property type="protein sequence ID" value="NYI71255.1"/>
    <property type="molecule type" value="Genomic_DNA"/>
</dbReference>
<gene>
    <name evidence="3" type="ORF">GGQ54_001815</name>
</gene>
<evidence type="ECO:0000313" key="4">
    <source>
        <dbReference type="Proteomes" id="UP000527616"/>
    </source>
</evidence>
<feature type="transmembrane region" description="Helical" evidence="1">
    <location>
        <begin position="43"/>
        <end position="62"/>
    </location>
</feature>
<keyword evidence="3" id="KW-0645">Protease</keyword>
<evidence type="ECO:0000313" key="3">
    <source>
        <dbReference type="EMBL" id="NYI71255.1"/>
    </source>
</evidence>
<keyword evidence="1" id="KW-1133">Transmembrane helix</keyword>
<feature type="domain" description="DUF1468" evidence="2">
    <location>
        <begin position="13"/>
        <end position="157"/>
    </location>
</feature>